<gene>
    <name evidence="7" type="ORF">FIV42_11160</name>
</gene>
<accession>A0A4Y6PT13</accession>
<dbReference type="Gene3D" id="3.30.200.20">
    <property type="entry name" value="Phosphorylase Kinase, domain 1"/>
    <property type="match status" value="1"/>
</dbReference>
<dbReference type="InterPro" id="IPR008271">
    <property type="entry name" value="Ser/Thr_kinase_AS"/>
</dbReference>
<evidence type="ECO:0000256" key="5">
    <source>
        <dbReference type="SAM" id="MobiDB-lite"/>
    </source>
</evidence>
<evidence type="ECO:0000259" key="6">
    <source>
        <dbReference type="PROSITE" id="PS50011"/>
    </source>
</evidence>
<keyword evidence="3" id="KW-0418">Kinase</keyword>
<name>A0A4Y6PT13_PERCE</name>
<keyword evidence="4" id="KW-0067">ATP-binding</keyword>
<dbReference type="InterPro" id="IPR001680">
    <property type="entry name" value="WD40_rpt"/>
</dbReference>
<dbReference type="InterPro" id="IPR000719">
    <property type="entry name" value="Prot_kinase_dom"/>
</dbReference>
<sequence>MGTNWKDQQALRRRADNLLRHFCEKCTSLRAEADESCLDCGSDRPRGGWVPLIGAYDPFLGRILNERYLISKIEGRGSSSTIYRAESLTVPKRFAIKMVKLWHSEKGVTEEVRARLEREVRAVGMLRNPHIVRVYELLELNENWIALVMDHIEGDTLEERIDAQGPLDVDRALALLFQVTNGLCEAHDVGMIHRDIKPANIMLERLPDGEDFAYLLDFGVVRLDGETKLTRGFLGTPLFASPEQATGGELDGRSDIYSLGATLFYMLTGRPPFESDNTLQVLKAHVQKPAPTLSQACPKRKFPRALERLVAAMLAKSPSDRPADLYEVIDALRSTREASDAEELADADALHEPTPAESADLTNQLAVEDSYNGARRTELGTDLDPTESLKATMAFQDRPKTVLGLRHGLGEAPDTDTTDNETADKKGKVDEWRTQRDSGQLRSLNETNPRGFDRPATNPRGHKPPRDIEVKKTLQFLPDPTQVGVDADEELERDEPAGAAIVGRKRDANKAAPKKNDTGYPFARTVRLSGASSERLIAFVDTHNEIWTVGDGRLVPVTVPSSRITAVAASEAGAFVGTADGAICSIDADNSELERLFCDAEGRSFTAMAATRSGSTLLAATADGALFLGRLRHHRERWLSLAANRPITSVAVTAMGGMFAAASADGLIRVASTESPGTAVAKLTADGAVRDMAFSNDGHLLAVLLDDGRLPIFQVLYGSQISELTPDCPTPRSLYFSRENILYGVCTADGRIGRWNLTTGRAAERE</sequence>
<dbReference type="EMBL" id="CP041186">
    <property type="protein sequence ID" value="QDG51279.1"/>
    <property type="molecule type" value="Genomic_DNA"/>
</dbReference>
<organism evidence="7 8">
    <name type="scientific">Persicimonas caeni</name>
    <dbReference type="NCBI Taxonomy" id="2292766"/>
    <lineage>
        <taxon>Bacteria</taxon>
        <taxon>Deltaproteobacteria</taxon>
        <taxon>Bradymonadales</taxon>
        <taxon>Bradymonadaceae</taxon>
        <taxon>Persicimonas</taxon>
    </lineage>
</organism>
<accession>A0A5B8Y3R0</accession>
<protein>
    <recommendedName>
        <fullName evidence="6">Protein kinase domain-containing protein</fullName>
    </recommendedName>
</protein>
<dbReference type="OrthoDB" id="9801841at2"/>
<feature type="domain" description="Protein kinase" evidence="6">
    <location>
        <begin position="68"/>
        <end position="333"/>
    </location>
</feature>
<keyword evidence="2" id="KW-0547">Nucleotide-binding</keyword>
<dbReference type="SMART" id="SM00220">
    <property type="entry name" value="S_TKc"/>
    <property type="match status" value="1"/>
</dbReference>
<dbReference type="Pfam" id="PF00069">
    <property type="entry name" value="Pkinase"/>
    <property type="match status" value="1"/>
</dbReference>
<evidence type="ECO:0000313" key="7">
    <source>
        <dbReference type="EMBL" id="QDG51279.1"/>
    </source>
</evidence>
<dbReference type="PROSITE" id="PS50011">
    <property type="entry name" value="PROTEIN_KINASE_DOM"/>
    <property type="match status" value="1"/>
</dbReference>
<proteinExistence type="predicted"/>
<dbReference type="GO" id="GO:0004674">
    <property type="term" value="F:protein serine/threonine kinase activity"/>
    <property type="evidence" value="ECO:0007669"/>
    <property type="project" value="TreeGrafter"/>
</dbReference>
<dbReference type="GO" id="GO:0005524">
    <property type="term" value="F:ATP binding"/>
    <property type="evidence" value="ECO:0007669"/>
    <property type="project" value="UniProtKB-KW"/>
</dbReference>
<dbReference type="PANTHER" id="PTHR43289">
    <property type="entry name" value="MITOGEN-ACTIVATED PROTEIN KINASE KINASE KINASE 20-RELATED"/>
    <property type="match status" value="1"/>
</dbReference>
<dbReference type="SUPFAM" id="SSF69322">
    <property type="entry name" value="Tricorn protease domain 2"/>
    <property type="match status" value="1"/>
</dbReference>
<dbReference type="Gene3D" id="1.10.510.10">
    <property type="entry name" value="Transferase(Phosphotransferase) domain 1"/>
    <property type="match status" value="1"/>
</dbReference>
<feature type="compositionally biased region" description="Basic and acidic residues" evidence="5">
    <location>
        <begin position="422"/>
        <end position="436"/>
    </location>
</feature>
<evidence type="ECO:0000313" key="8">
    <source>
        <dbReference type="Proteomes" id="UP000315995"/>
    </source>
</evidence>
<dbReference type="InterPro" id="IPR011009">
    <property type="entry name" value="Kinase-like_dom_sf"/>
</dbReference>
<evidence type="ECO:0000256" key="4">
    <source>
        <dbReference type="ARBA" id="ARBA00022840"/>
    </source>
</evidence>
<dbReference type="Gene3D" id="2.130.10.10">
    <property type="entry name" value="YVTN repeat-like/Quinoprotein amine dehydrogenase"/>
    <property type="match status" value="1"/>
</dbReference>
<dbReference type="RefSeq" id="WP_141197764.1">
    <property type="nucleotide sequence ID" value="NZ_CP041186.1"/>
</dbReference>
<dbReference type="PROSITE" id="PS00108">
    <property type="entry name" value="PROTEIN_KINASE_ST"/>
    <property type="match status" value="1"/>
</dbReference>
<evidence type="ECO:0000256" key="3">
    <source>
        <dbReference type="ARBA" id="ARBA00022777"/>
    </source>
</evidence>
<dbReference type="InterPro" id="IPR015943">
    <property type="entry name" value="WD40/YVTN_repeat-like_dom_sf"/>
</dbReference>
<feature type="region of interest" description="Disordered" evidence="5">
    <location>
        <begin position="406"/>
        <end position="466"/>
    </location>
</feature>
<reference evidence="7 8" key="1">
    <citation type="submission" date="2019-06" db="EMBL/GenBank/DDBJ databases">
        <title>Persicimonas caeni gen. nov., sp. nov., a predatory bacterium isolated from solar saltern.</title>
        <authorList>
            <person name="Wang S."/>
        </authorList>
    </citation>
    <scope>NUCLEOTIDE SEQUENCE [LARGE SCALE GENOMIC DNA]</scope>
    <source>
        <strain evidence="7 8">YN101</strain>
    </source>
</reference>
<dbReference type="SMART" id="SM00320">
    <property type="entry name" value="WD40"/>
    <property type="match status" value="2"/>
</dbReference>
<keyword evidence="8" id="KW-1185">Reference proteome</keyword>
<feature type="compositionally biased region" description="Polar residues" evidence="5">
    <location>
        <begin position="437"/>
        <end position="448"/>
    </location>
</feature>
<dbReference type="PANTHER" id="PTHR43289:SF6">
    <property type="entry name" value="SERINE_THREONINE-PROTEIN KINASE NEKL-3"/>
    <property type="match status" value="1"/>
</dbReference>
<dbReference type="SUPFAM" id="SSF56112">
    <property type="entry name" value="Protein kinase-like (PK-like)"/>
    <property type="match status" value="1"/>
</dbReference>
<dbReference type="Proteomes" id="UP000315995">
    <property type="component" value="Chromosome"/>
</dbReference>
<keyword evidence="1" id="KW-0808">Transferase</keyword>
<evidence type="ECO:0000256" key="1">
    <source>
        <dbReference type="ARBA" id="ARBA00022679"/>
    </source>
</evidence>
<dbReference type="CDD" id="cd14014">
    <property type="entry name" value="STKc_PknB_like"/>
    <property type="match status" value="1"/>
</dbReference>
<dbReference type="AlphaFoldDB" id="A0A4Y6PT13"/>
<evidence type="ECO:0000256" key="2">
    <source>
        <dbReference type="ARBA" id="ARBA00022741"/>
    </source>
</evidence>